<dbReference type="AlphaFoldDB" id="A0A3A6Q080"/>
<dbReference type="RefSeq" id="WP_120106992.1">
    <property type="nucleotide sequence ID" value="NZ_QXQB01000001.1"/>
</dbReference>
<evidence type="ECO:0000313" key="2">
    <source>
        <dbReference type="Proteomes" id="UP000267798"/>
    </source>
</evidence>
<keyword evidence="2" id="KW-1185">Reference proteome</keyword>
<dbReference type="OrthoDB" id="2624116at2"/>
<gene>
    <name evidence="1" type="ORF">D3P09_02745</name>
</gene>
<dbReference type="Proteomes" id="UP000267798">
    <property type="component" value="Unassembled WGS sequence"/>
</dbReference>
<protein>
    <submittedName>
        <fullName evidence="1">Uncharacterized protein</fullName>
    </submittedName>
</protein>
<comment type="caution">
    <text evidence="1">The sequence shown here is derived from an EMBL/GenBank/DDBJ whole genome shotgun (WGS) entry which is preliminary data.</text>
</comment>
<dbReference type="EMBL" id="QXQB01000001">
    <property type="protein sequence ID" value="RJX40953.1"/>
    <property type="molecule type" value="Genomic_DNA"/>
</dbReference>
<accession>A0A3A6Q080</accession>
<name>A0A3A6Q080_9BACL</name>
<reference evidence="1 2" key="1">
    <citation type="submission" date="2018-09" db="EMBL/GenBank/DDBJ databases">
        <title>Paenibacillus aracenensis nov. sp. isolated from a cave in southern Spain.</title>
        <authorList>
            <person name="Jurado V."/>
            <person name="Gutierrez-Patricio S."/>
            <person name="Gonzalez-Pimentel J.L."/>
            <person name="Miller A.Z."/>
            <person name="Laiz L."/>
            <person name="Saiz-Jimenez C."/>
        </authorList>
    </citation>
    <scope>NUCLEOTIDE SEQUENCE [LARGE SCALE GENOMIC DNA]</scope>
    <source>
        <strain evidence="1 2">JCM 19203</strain>
    </source>
</reference>
<proteinExistence type="predicted"/>
<evidence type="ECO:0000313" key="1">
    <source>
        <dbReference type="EMBL" id="RJX40953.1"/>
    </source>
</evidence>
<sequence>MNHEAILNVLNSLEVIEQQGGEDSYILVANNEVNRSRLAAVGVPAEKMVYYGDDETFCILALAFGERYADEFVNGYLIKWGPIDDSLRYRVLNGDGTAGDAERLLRLLEPDLFQQSEEEQASPA</sequence>
<organism evidence="1 2">
    <name type="scientific">Paenibacillus pinisoli</name>
    <dbReference type="NCBI Taxonomy" id="1276110"/>
    <lineage>
        <taxon>Bacteria</taxon>
        <taxon>Bacillati</taxon>
        <taxon>Bacillota</taxon>
        <taxon>Bacilli</taxon>
        <taxon>Bacillales</taxon>
        <taxon>Paenibacillaceae</taxon>
        <taxon>Paenibacillus</taxon>
    </lineage>
</organism>